<dbReference type="RefSeq" id="WP_207396972.1">
    <property type="nucleotide sequence ID" value="NZ_JABRWO010000007.1"/>
</dbReference>
<accession>A0A7V8V6D8</accession>
<dbReference type="EMBL" id="JABRWO010000007">
    <property type="protein sequence ID" value="MBA2115539.1"/>
    <property type="molecule type" value="Genomic_DNA"/>
</dbReference>
<name>A0A7V8V6D8_9BACT</name>
<organism evidence="1 2">
    <name type="scientific">Bremerella alba</name>
    <dbReference type="NCBI Taxonomy" id="980252"/>
    <lineage>
        <taxon>Bacteria</taxon>
        <taxon>Pseudomonadati</taxon>
        <taxon>Planctomycetota</taxon>
        <taxon>Planctomycetia</taxon>
        <taxon>Pirellulales</taxon>
        <taxon>Pirellulaceae</taxon>
        <taxon>Bremerella</taxon>
    </lineage>
</organism>
<dbReference type="AlphaFoldDB" id="A0A7V8V6D8"/>
<reference evidence="1 2" key="1">
    <citation type="submission" date="2020-05" db="EMBL/GenBank/DDBJ databases">
        <title>Bremerella alba sp. nov., a novel planctomycete isolated from the surface of the macroalga Fucus spiralis.</title>
        <authorList>
            <person name="Godinho O."/>
            <person name="Botelho R."/>
            <person name="Albuquerque L."/>
            <person name="Wiegand S."/>
            <person name="Da Costa M.S."/>
            <person name="Lobo-Da-Cunha A."/>
            <person name="Jogler C."/>
            <person name="Lage O.M."/>
        </authorList>
    </citation>
    <scope>NUCLEOTIDE SEQUENCE [LARGE SCALE GENOMIC DNA]</scope>
    <source>
        <strain evidence="1 2">FF15</strain>
    </source>
</reference>
<evidence type="ECO:0000313" key="1">
    <source>
        <dbReference type="EMBL" id="MBA2115539.1"/>
    </source>
</evidence>
<dbReference type="Proteomes" id="UP000551616">
    <property type="component" value="Unassembled WGS sequence"/>
</dbReference>
<comment type="caution">
    <text evidence="1">The sequence shown here is derived from an EMBL/GenBank/DDBJ whole genome shotgun (WGS) entry which is preliminary data.</text>
</comment>
<protein>
    <submittedName>
        <fullName evidence="1">Uncharacterized protein</fullName>
    </submittedName>
</protein>
<gene>
    <name evidence="1" type="ORF">HOV93_27210</name>
</gene>
<keyword evidence="2" id="KW-1185">Reference proteome</keyword>
<evidence type="ECO:0000313" key="2">
    <source>
        <dbReference type="Proteomes" id="UP000551616"/>
    </source>
</evidence>
<sequence>MISRYTIYRRRPPDASPLPQGIRQDTRHRTKHIVRPTQMMVVAYLADPNETGFSTFQASYRELLTARWNDDRSEFDNLAELAFNEDVYLGCSCPTKKNPDVRHCHTWMALQFMAEKFPDLEVIFPEK</sequence>
<proteinExistence type="predicted"/>